<dbReference type="PANTHER" id="PTHR24153">
    <property type="entry name" value="ESPIN"/>
    <property type="match status" value="1"/>
</dbReference>
<keyword evidence="1" id="KW-0677">Repeat</keyword>
<proteinExistence type="predicted"/>
<dbReference type="PANTHER" id="PTHR24153:SF8">
    <property type="entry name" value="FORKED, ISOFORM F"/>
    <property type="match status" value="1"/>
</dbReference>
<dbReference type="FunFam" id="1.25.40.20:FF:000916">
    <property type="entry name" value="Predicted protein"/>
    <property type="match status" value="1"/>
</dbReference>
<dbReference type="GO" id="GO:0051017">
    <property type="term" value="P:actin filament bundle assembly"/>
    <property type="evidence" value="ECO:0000318"/>
    <property type="project" value="GO_Central"/>
</dbReference>
<reference evidence="4 5" key="1">
    <citation type="journal article" date="2004" name="Science">
        <title>The genome of the diatom Thalassiosira pseudonana: ecology, evolution, and metabolism.</title>
        <authorList>
            <person name="Armbrust E.V."/>
            <person name="Berges J.A."/>
            <person name="Bowler C."/>
            <person name="Green B.R."/>
            <person name="Martinez D."/>
            <person name="Putnam N.H."/>
            <person name="Zhou S."/>
            <person name="Allen A.E."/>
            <person name="Apt K.E."/>
            <person name="Bechner M."/>
            <person name="Brzezinski M.A."/>
            <person name="Chaal B.K."/>
            <person name="Chiovitti A."/>
            <person name="Davis A.K."/>
            <person name="Demarest M.S."/>
            <person name="Detter J.C."/>
            <person name="Glavina T."/>
            <person name="Goodstein D."/>
            <person name="Hadi M.Z."/>
            <person name="Hellsten U."/>
            <person name="Hildebrand M."/>
            <person name="Jenkins B.D."/>
            <person name="Jurka J."/>
            <person name="Kapitonov V.V."/>
            <person name="Kroger N."/>
            <person name="Lau W.W."/>
            <person name="Lane T.W."/>
            <person name="Larimer F.W."/>
            <person name="Lippmeier J.C."/>
            <person name="Lucas S."/>
            <person name="Medina M."/>
            <person name="Montsant A."/>
            <person name="Obornik M."/>
            <person name="Parker M.S."/>
            <person name="Palenik B."/>
            <person name="Pazour G.J."/>
            <person name="Richardson P.M."/>
            <person name="Rynearson T.A."/>
            <person name="Saito M.A."/>
            <person name="Schwartz D.C."/>
            <person name="Thamatrakoln K."/>
            <person name="Valentin K."/>
            <person name="Vardi A."/>
            <person name="Wilkerson F.P."/>
            <person name="Rokhsar D.S."/>
        </authorList>
    </citation>
    <scope>NUCLEOTIDE SEQUENCE [LARGE SCALE GENOMIC DNA]</scope>
    <source>
        <strain evidence="4 5">CCMP1335</strain>
    </source>
</reference>
<dbReference type="PaxDb" id="35128-Thaps24149"/>
<evidence type="ECO:0000256" key="1">
    <source>
        <dbReference type="ARBA" id="ARBA00022737"/>
    </source>
</evidence>
<dbReference type="EMBL" id="CM000646">
    <property type="protein sequence ID" value="EED90009.1"/>
    <property type="molecule type" value="Genomic_DNA"/>
</dbReference>
<organism evidence="4 5">
    <name type="scientific">Thalassiosira pseudonana</name>
    <name type="common">Marine diatom</name>
    <name type="synonym">Cyclotella nana</name>
    <dbReference type="NCBI Taxonomy" id="35128"/>
    <lineage>
        <taxon>Eukaryota</taxon>
        <taxon>Sar</taxon>
        <taxon>Stramenopiles</taxon>
        <taxon>Ochrophyta</taxon>
        <taxon>Bacillariophyta</taxon>
        <taxon>Coscinodiscophyceae</taxon>
        <taxon>Thalassiosirophycidae</taxon>
        <taxon>Thalassiosirales</taxon>
        <taxon>Thalassiosiraceae</taxon>
        <taxon>Thalassiosira</taxon>
    </lineage>
</organism>
<feature type="region of interest" description="Disordered" evidence="3">
    <location>
        <begin position="1"/>
        <end position="28"/>
    </location>
</feature>
<dbReference type="GeneID" id="7445861"/>
<dbReference type="GO" id="GO:0005737">
    <property type="term" value="C:cytoplasm"/>
    <property type="evidence" value="ECO:0000318"/>
    <property type="project" value="GO_Central"/>
</dbReference>
<dbReference type="InParanoid" id="B8C997"/>
<dbReference type="Proteomes" id="UP000001449">
    <property type="component" value="Chromosome 10"/>
</dbReference>
<gene>
    <name evidence="4" type="ORF">THAPSDRAFT_24149</name>
</gene>
<dbReference type="eggNOG" id="ENOG502SFMY">
    <property type="taxonomic scope" value="Eukaryota"/>
</dbReference>
<dbReference type="HOGENOM" id="CLU_872866_0_0_1"/>
<evidence type="ECO:0000256" key="3">
    <source>
        <dbReference type="SAM" id="MobiDB-lite"/>
    </source>
</evidence>
<dbReference type="GO" id="GO:0051015">
    <property type="term" value="F:actin filament binding"/>
    <property type="evidence" value="ECO:0000318"/>
    <property type="project" value="GO_Central"/>
</dbReference>
<keyword evidence="2" id="KW-0040">ANK repeat</keyword>
<name>B8C997_THAPS</name>
<evidence type="ECO:0000256" key="2">
    <source>
        <dbReference type="ARBA" id="ARBA00023043"/>
    </source>
</evidence>
<dbReference type="InterPro" id="IPR036770">
    <property type="entry name" value="Ankyrin_rpt-contain_sf"/>
</dbReference>
<protein>
    <submittedName>
        <fullName evidence="4">Uncharacterized protein</fullName>
    </submittedName>
</protein>
<keyword evidence="5" id="KW-1185">Reference proteome</keyword>
<dbReference type="Gene3D" id="1.25.40.20">
    <property type="entry name" value="Ankyrin repeat-containing domain"/>
    <property type="match status" value="1"/>
</dbReference>
<sequence>MHMPKQKMMSIFTKKSQQRSPVPKDVNMMDLDDTKKTSCSESASSFQQLVEEDRRPPVLAAVPKNTLARMISKQSWHEVESLLSSTPVESIQIDERGSIHKDNILHFACRFNAPLSIVRLIANRFPRSLVTPDSSGRFVIHVASKYGASPLVIHYLICENHAAAGVQDDLGKAPIHYIGEYYTRYHEASTAQAVDENMLRVVRILKAAAPESFNLEDQDDCNAIEYAIESDADIKVIKAMQRAARDDWRDLKSKHRKPHEELARDLERNASEMRMNLHSSMVCDFNTSNEDAQETPMNNATSGEELPSAHFKSYVAKSA</sequence>
<reference evidence="4 5" key="2">
    <citation type="journal article" date="2008" name="Nature">
        <title>The Phaeodactylum genome reveals the evolutionary history of diatom genomes.</title>
        <authorList>
            <person name="Bowler C."/>
            <person name="Allen A.E."/>
            <person name="Badger J.H."/>
            <person name="Grimwood J."/>
            <person name="Jabbari K."/>
            <person name="Kuo A."/>
            <person name="Maheswari U."/>
            <person name="Martens C."/>
            <person name="Maumus F."/>
            <person name="Otillar R.P."/>
            <person name="Rayko E."/>
            <person name="Salamov A."/>
            <person name="Vandepoele K."/>
            <person name="Beszteri B."/>
            <person name="Gruber A."/>
            <person name="Heijde M."/>
            <person name="Katinka M."/>
            <person name="Mock T."/>
            <person name="Valentin K."/>
            <person name="Verret F."/>
            <person name="Berges J.A."/>
            <person name="Brownlee C."/>
            <person name="Cadoret J.P."/>
            <person name="Chiovitti A."/>
            <person name="Choi C.J."/>
            <person name="Coesel S."/>
            <person name="De Martino A."/>
            <person name="Detter J.C."/>
            <person name="Durkin C."/>
            <person name="Falciatore A."/>
            <person name="Fournet J."/>
            <person name="Haruta M."/>
            <person name="Huysman M.J."/>
            <person name="Jenkins B.D."/>
            <person name="Jiroutova K."/>
            <person name="Jorgensen R.E."/>
            <person name="Joubert Y."/>
            <person name="Kaplan A."/>
            <person name="Kroger N."/>
            <person name="Kroth P.G."/>
            <person name="La Roche J."/>
            <person name="Lindquist E."/>
            <person name="Lommer M."/>
            <person name="Martin-Jezequel V."/>
            <person name="Lopez P.J."/>
            <person name="Lucas S."/>
            <person name="Mangogna M."/>
            <person name="McGinnis K."/>
            <person name="Medlin L.K."/>
            <person name="Montsant A."/>
            <person name="Oudot-Le Secq M.P."/>
            <person name="Napoli C."/>
            <person name="Obornik M."/>
            <person name="Parker M.S."/>
            <person name="Petit J.L."/>
            <person name="Porcel B.M."/>
            <person name="Poulsen N."/>
            <person name="Robison M."/>
            <person name="Rychlewski L."/>
            <person name="Rynearson T.A."/>
            <person name="Schmutz J."/>
            <person name="Shapiro H."/>
            <person name="Siaut M."/>
            <person name="Stanley M."/>
            <person name="Sussman M.R."/>
            <person name="Taylor A.R."/>
            <person name="Vardi A."/>
            <person name="von Dassow P."/>
            <person name="Vyverman W."/>
            <person name="Willis A."/>
            <person name="Wyrwicz L.S."/>
            <person name="Rokhsar D.S."/>
            <person name="Weissenbach J."/>
            <person name="Armbrust E.V."/>
            <person name="Green B.R."/>
            <person name="Van de Peer Y."/>
            <person name="Grigoriev I.V."/>
        </authorList>
    </citation>
    <scope>NUCLEOTIDE SEQUENCE [LARGE SCALE GENOMIC DNA]</scope>
    <source>
        <strain evidence="4 5">CCMP1335</strain>
    </source>
</reference>
<evidence type="ECO:0000313" key="4">
    <source>
        <dbReference type="EMBL" id="EED90009.1"/>
    </source>
</evidence>
<dbReference type="AlphaFoldDB" id="B8C997"/>
<dbReference type="SUPFAM" id="SSF48403">
    <property type="entry name" value="Ankyrin repeat"/>
    <property type="match status" value="1"/>
</dbReference>
<evidence type="ECO:0000313" key="5">
    <source>
        <dbReference type="Proteomes" id="UP000001449"/>
    </source>
</evidence>
<dbReference type="KEGG" id="tps:THAPSDRAFT_24149"/>
<dbReference type="Pfam" id="PF13857">
    <property type="entry name" value="Ank_5"/>
    <property type="match status" value="1"/>
</dbReference>
<dbReference type="InterPro" id="IPR052420">
    <property type="entry name" value="Espin/Espin-like"/>
</dbReference>
<dbReference type="InterPro" id="IPR002110">
    <property type="entry name" value="Ankyrin_rpt"/>
</dbReference>
<dbReference type="RefSeq" id="XP_002292813.1">
    <property type="nucleotide sequence ID" value="XM_002292777.1"/>
</dbReference>
<accession>B8C997</accession>